<feature type="non-terminal residue" evidence="2">
    <location>
        <position position="83"/>
    </location>
</feature>
<protein>
    <submittedName>
        <fullName evidence="2">Uncharacterized protein</fullName>
    </submittedName>
</protein>
<gene>
    <name evidence="2" type="ORF">T05_212</name>
</gene>
<organism evidence="2 3">
    <name type="scientific">Trichinella murrelli</name>
    <dbReference type="NCBI Taxonomy" id="144512"/>
    <lineage>
        <taxon>Eukaryota</taxon>
        <taxon>Metazoa</taxon>
        <taxon>Ecdysozoa</taxon>
        <taxon>Nematoda</taxon>
        <taxon>Enoplea</taxon>
        <taxon>Dorylaimia</taxon>
        <taxon>Trichinellida</taxon>
        <taxon>Trichinellidae</taxon>
        <taxon>Trichinella</taxon>
    </lineage>
</organism>
<keyword evidence="1" id="KW-1133">Transmembrane helix</keyword>
<evidence type="ECO:0000256" key="1">
    <source>
        <dbReference type="SAM" id="Phobius"/>
    </source>
</evidence>
<evidence type="ECO:0000313" key="2">
    <source>
        <dbReference type="EMBL" id="KRX41399.1"/>
    </source>
</evidence>
<dbReference type="Proteomes" id="UP000055048">
    <property type="component" value="Unassembled WGS sequence"/>
</dbReference>
<keyword evidence="3" id="KW-1185">Reference proteome</keyword>
<keyword evidence="1" id="KW-0472">Membrane</keyword>
<dbReference type="EMBL" id="JYDJ01000172">
    <property type="protein sequence ID" value="KRX41399.1"/>
    <property type="molecule type" value="Genomic_DNA"/>
</dbReference>
<sequence length="83" mass="9835">MSSGKQSRKPANWNSLEMDTAWFNFVRRNFFAIIVRYSFIFNTLVQYFVVLGNLIFHHFRSISNKLKTVVSLRFAMCIKSSIY</sequence>
<proteinExistence type="predicted"/>
<feature type="transmembrane region" description="Helical" evidence="1">
    <location>
        <begin position="30"/>
        <end position="56"/>
    </location>
</feature>
<reference evidence="2 3" key="1">
    <citation type="submission" date="2015-01" db="EMBL/GenBank/DDBJ databases">
        <title>Evolution of Trichinella species and genotypes.</title>
        <authorList>
            <person name="Korhonen P.K."/>
            <person name="Edoardo P."/>
            <person name="Giuseppe L.R."/>
            <person name="Gasser R.B."/>
        </authorList>
    </citation>
    <scope>NUCLEOTIDE SEQUENCE [LARGE SCALE GENOMIC DNA]</scope>
    <source>
        <strain evidence="2">ISS417</strain>
    </source>
</reference>
<evidence type="ECO:0000313" key="3">
    <source>
        <dbReference type="Proteomes" id="UP000055048"/>
    </source>
</evidence>
<accession>A0A0V0TS01</accession>
<dbReference type="AlphaFoldDB" id="A0A0V0TS01"/>
<name>A0A0V0TS01_9BILA</name>
<comment type="caution">
    <text evidence="2">The sequence shown here is derived from an EMBL/GenBank/DDBJ whole genome shotgun (WGS) entry which is preliminary data.</text>
</comment>
<keyword evidence="1" id="KW-0812">Transmembrane</keyword>